<evidence type="ECO:0000256" key="5">
    <source>
        <dbReference type="ARBA" id="ARBA00048763"/>
    </source>
</evidence>
<evidence type="ECO:0000256" key="7">
    <source>
        <dbReference type="ARBA" id="ARBA00049790"/>
    </source>
</evidence>
<name>A0A1V2L6Q2_CYBFA</name>
<reference evidence="10" key="1">
    <citation type="journal article" date="2017" name="Genome Announc.">
        <title>Genome sequences of Cyberlindnera fabianii 65, Pichia kudriavzevii 129, and Saccharomyces cerevisiae 131 isolated from fermented masau fruits in Zimbabwe.</title>
        <authorList>
            <person name="van Rijswijck I.M.H."/>
            <person name="Derks M.F.L."/>
            <person name="Abee T."/>
            <person name="de Ridder D."/>
            <person name="Smid E.J."/>
        </authorList>
    </citation>
    <scope>NUCLEOTIDE SEQUENCE [LARGE SCALE GENOMIC DNA]</scope>
    <source>
        <strain evidence="10">65</strain>
    </source>
</reference>
<dbReference type="Proteomes" id="UP000189513">
    <property type="component" value="Unassembled WGS sequence"/>
</dbReference>
<dbReference type="PANTHER" id="PTHR14741:SF32">
    <property type="entry name" value="TRIMETHYLGUANOSINE SYNTHASE"/>
    <property type="match status" value="1"/>
</dbReference>
<evidence type="ECO:0000256" key="3">
    <source>
        <dbReference type="ARBA" id="ARBA00047418"/>
    </source>
</evidence>
<dbReference type="InterPro" id="IPR029063">
    <property type="entry name" value="SAM-dependent_MTases_sf"/>
</dbReference>
<comment type="catalytic activity">
    <reaction evidence="6">
        <text>a 5'-end (N(7)-methyl 5'-triphosphoguanosine)-ribonucleoside in snRNA + S-adenosyl-L-methionine = a 5'-end (N(2),N(7)-dimethyl 5'-triphosphoguanosine)-ribonucleoside in snRNA + S-adenosyl-L-homocysteine + H(+)</text>
        <dbReference type="Rhea" id="RHEA:78471"/>
        <dbReference type="Rhea" id="RHEA-COMP:19085"/>
        <dbReference type="Rhea" id="RHEA-COMP:19087"/>
        <dbReference type="ChEBI" id="CHEBI:15378"/>
        <dbReference type="ChEBI" id="CHEBI:57856"/>
        <dbReference type="ChEBI" id="CHEBI:59789"/>
        <dbReference type="ChEBI" id="CHEBI:156461"/>
        <dbReference type="ChEBI" id="CHEBI:172880"/>
    </reaction>
    <physiologicalReaction direction="left-to-right" evidence="6">
        <dbReference type="Rhea" id="RHEA:78472"/>
    </physiologicalReaction>
</comment>
<feature type="region of interest" description="Disordered" evidence="8">
    <location>
        <begin position="282"/>
        <end position="322"/>
    </location>
</feature>
<dbReference type="AlphaFoldDB" id="A0A1V2L6Q2"/>
<keyword evidence="10" id="KW-1185">Reference proteome</keyword>
<dbReference type="VEuPathDB" id="FungiDB:BON22_2543"/>
<dbReference type="Gene3D" id="3.40.50.150">
    <property type="entry name" value="Vaccinia Virus protein VP39"/>
    <property type="match status" value="1"/>
</dbReference>
<protein>
    <recommendedName>
        <fullName evidence="1">Trimethylguanosine synthase</fullName>
    </recommendedName>
    <alternativeName>
        <fullName evidence="7">Cap-specific guanine-N(2) methyltransferase</fullName>
    </alternativeName>
</protein>
<comment type="caution">
    <text evidence="9">The sequence shown here is derived from an EMBL/GenBank/DDBJ whole genome shotgun (WGS) entry which is preliminary data.</text>
</comment>
<proteinExistence type="inferred from homology"/>
<evidence type="ECO:0000256" key="8">
    <source>
        <dbReference type="SAM" id="MobiDB-lite"/>
    </source>
</evidence>
<evidence type="ECO:0000256" key="2">
    <source>
        <dbReference type="ARBA" id="ARBA00025783"/>
    </source>
</evidence>
<dbReference type="STRING" id="36022.A0A1V2L6Q2"/>
<gene>
    <name evidence="9" type="ORF">BON22_2543</name>
</gene>
<comment type="catalytic activity">
    <reaction evidence="4">
        <text>a 5'-end (N(7)-methyl 5'-triphosphoguanosine)-ribonucleoside in snoRNA + S-adenosyl-L-methionine = a 5'-end (N(2),N(7)-dimethyl 5'-triphosphoguanosine)-ribonucleoside in snoRNA + S-adenosyl-L-homocysteine + H(+)</text>
        <dbReference type="Rhea" id="RHEA:78475"/>
        <dbReference type="Rhea" id="RHEA-COMP:19086"/>
        <dbReference type="Rhea" id="RHEA-COMP:19088"/>
        <dbReference type="ChEBI" id="CHEBI:15378"/>
        <dbReference type="ChEBI" id="CHEBI:57856"/>
        <dbReference type="ChEBI" id="CHEBI:59789"/>
        <dbReference type="ChEBI" id="CHEBI:156461"/>
        <dbReference type="ChEBI" id="CHEBI:172880"/>
    </reaction>
    <physiologicalReaction direction="left-to-right" evidence="4">
        <dbReference type="Rhea" id="RHEA:78476"/>
    </physiologicalReaction>
</comment>
<dbReference type="Pfam" id="PF09445">
    <property type="entry name" value="Methyltransf_15"/>
    <property type="match status" value="1"/>
</dbReference>
<dbReference type="GO" id="GO:0071164">
    <property type="term" value="F:RNA cap trimethylguanosine synthase activity"/>
    <property type="evidence" value="ECO:0007669"/>
    <property type="project" value="TreeGrafter"/>
</dbReference>
<dbReference type="InterPro" id="IPR019012">
    <property type="entry name" value="RNA_cap_Gua-N2-MeTrfase"/>
</dbReference>
<sequence length="478" mass="55145">MALLPVGHPASLPNRKWLDDHCEEFQYEYGKIPKQIFKSISRYWAKRHLLFSRFDEGIYMNEELWYSVTPEAMAIFTAKFIKACDPSIRSVLDVFCGGGGNLIQFARFFDRAFGVEYNEINLYCAEHNCQVYGVEEKTNLKLGSWTDLVGSRYYHSLKEEIDFIFSSPPWGGPSYKKHPVYDLETELQPMGLRELLESFFAITTNVGLFLPKNSSWDQLSEVTRDLLGDEAKCRVMFVYDQDRCKGIMAFWGEAYQVQDYDFDQELEKMPYYYMSEKMRSEIDDPDQSRYQNEPKSMTGRYPERSDDDKNNQRYTAGDYSENFYDDQSDQIEAPGGEAPRAWFDPTAQLWYSIDPLTRETVYVSETAYPPQGYFLEMSLWQGTEDDLRTDYLKGQDAVKKVDATTGAATDSNTSSGSDQTFTDAYDDTHDMVDQLDLSPRGENTKHNFLHLSDEDSTDTPGSDDDGPPEESSSKLRKY</sequence>
<dbReference type="SUPFAM" id="SSF53335">
    <property type="entry name" value="S-adenosyl-L-methionine-dependent methyltransferases"/>
    <property type="match status" value="1"/>
</dbReference>
<feature type="compositionally biased region" description="Polar residues" evidence="8">
    <location>
        <begin position="406"/>
        <end position="422"/>
    </location>
</feature>
<comment type="catalytic activity">
    <reaction evidence="3">
        <text>a 5'-end (N(2),N(7)-dimethyl 5'-triphosphoguanosine)-ribonucleoside in snoRNA + S-adenosyl-L-methionine = a 5'-end (N(2),N(2),N(7)-trimethyl 5'-triphosphoguanosine)-ribonucleoside in snoRNA + S-adenosyl-L-homocysteine + H(+)</text>
        <dbReference type="Rhea" id="RHEA:78507"/>
        <dbReference type="Rhea" id="RHEA-COMP:19088"/>
        <dbReference type="Rhea" id="RHEA-COMP:19090"/>
        <dbReference type="ChEBI" id="CHEBI:15378"/>
        <dbReference type="ChEBI" id="CHEBI:57856"/>
        <dbReference type="ChEBI" id="CHEBI:59789"/>
        <dbReference type="ChEBI" id="CHEBI:167623"/>
        <dbReference type="ChEBI" id="CHEBI:172880"/>
    </reaction>
    <physiologicalReaction direction="left-to-right" evidence="3">
        <dbReference type="Rhea" id="RHEA:78508"/>
    </physiologicalReaction>
</comment>
<dbReference type="GO" id="GO:0005634">
    <property type="term" value="C:nucleus"/>
    <property type="evidence" value="ECO:0007669"/>
    <property type="project" value="TreeGrafter"/>
</dbReference>
<dbReference type="PANTHER" id="PTHR14741">
    <property type="entry name" value="S-ADENOSYLMETHIONINE-DEPENDENT METHYLTRANSFERASE RELATED"/>
    <property type="match status" value="1"/>
</dbReference>
<evidence type="ECO:0000313" key="10">
    <source>
        <dbReference type="Proteomes" id="UP000189513"/>
    </source>
</evidence>
<dbReference type="EMBL" id="MPUK01000004">
    <property type="protein sequence ID" value="ONH67587.1"/>
    <property type="molecule type" value="Genomic_DNA"/>
</dbReference>
<comment type="catalytic activity">
    <reaction evidence="5">
        <text>a 5'-end (N(2),N(7)-dimethyl 5'-triphosphoguanosine)-ribonucleoside in snRNA + S-adenosyl-L-methionine = a 5'-end (N(2),N(2),N(7)-trimethyl 5'-triphosphoguanosine)-ribonucleoside in snRNA + S-adenosyl-L-homocysteine + H(+)</text>
        <dbReference type="Rhea" id="RHEA:78479"/>
        <dbReference type="Rhea" id="RHEA-COMP:19087"/>
        <dbReference type="Rhea" id="RHEA-COMP:19089"/>
        <dbReference type="ChEBI" id="CHEBI:15378"/>
        <dbReference type="ChEBI" id="CHEBI:57856"/>
        <dbReference type="ChEBI" id="CHEBI:59789"/>
        <dbReference type="ChEBI" id="CHEBI:167623"/>
        <dbReference type="ChEBI" id="CHEBI:172880"/>
    </reaction>
    <physiologicalReaction direction="left-to-right" evidence="5">
        <dbReference type="Rhea" id="RHEA:78480"/>
    </physiologicalReaction>
</comment>
<organism evidence="9 10">
    <name type="scientific">Cyberlindnera fabianii</name>
    <name type="common">Yeast</name>
    <name type="synonym">Hansenula fabianii</name>
    <dbReference type="NCBI Taxonomy" id="36022"/>
    <lineage>
        <taxon>Eukaryota</taxon>
        <taxon>Fungi</taxon>
        <taxon>Dikarya</taxon>
        <taxon>Ascomycota</taxon>
        <taxon>Saccharomycotina</taxon>
        <taxon>Saccharomycetes</taxon>
        <taxon>Phaffomycetales</taxon>
        <taxon>Phaffomycetaceae</taxon>
        <taxon>Cyberlindnera</taxon>
    </lineage>
</organism>
<accession>A0A1V2L6Q2</accession>
<evidence type="ECO:0000256" key="4">
    <source>
        <dbReference type="ARBA" id="ARBA00048740"/>
    </source>
</evidence>
<evidence type="ECO:0000256" key="6">
    <source>
        <dbReference type="ARBA" id="ARBA00049075"/>
    </source>
</evidence>
<evidence type="ECO:0000256" key="1">
    <source>
        <dbReference type="ARBA" id="ARBA00018517"/>
    </source>
</evidence>
<dbReference type="CDD" id="cd02440">
    <property type="entry name" value="AdoMet_MTases"/>
    <property type="match status" value="1"/>
</dbReference>
<evidence type="ECO:0000313" key="9">
    <source>
        <dbReference type="EMBL" id="ONH67587.1"/>
    </source>
</evidence>
<feature type="region of interest" description="Disordered" evidence="8">
    <location>
        <begin position="404"/>
        <end position="478"/>
    </location>
</feature>
<comment type="similarity">
    <text evidence="2">Belongs to the methyltransferase superfamily. Trimethylguanosine synthase family.</text>
</comment>
<feature type="compositionally biased region" description="Basic and acidic residues" evidence="8">
    <location>
        <begin position="301"/>
        <end position="311"/>
    </location>
</feature>
<feature type="compositionally biased region" description="Acidic residues" evidence="8">
    <location>
        <begin position="454"/>
        <end position="468"/>
    </location>
</feature>